<comment type="similarity">
    <text evidence="1 9">Belongs to the SPC25 family.</text>
</comment>
<evidence type="ECO:0000256" key="9">
    <source>
        <dbReference type="RuleBase" id="RU367150"/>
    </source>
</evidence>
<name>A0ABR2VTP3_9FUNG</name>
<organism evidence="12 13">
    <name type="scientific">Basidiobolus ranarum</name>
    <dbReference type="NCBI Taxonomy" id="34480"/>
    <lineage>
        <taxon>Eukaryota</taxon>
        <taxon>Fungi</taxon>
        <taxon>Fungi incertae sedis</taxon>
        <taxon>Zoopagomycota</taxon>
        <taxon>Entomophthoromycotina</taxon>
        <taxon>Basidiobolomycetes</taxon>
        <taxon>Basidiobolales</taxon>
        <taxon>Basidiobolaceae</taxon>
        <taxon>Basidiobolus</taxon>
    </lineage>
</organism>
<evidence type="ECO:0000256" key="2">
    <source>
        <dbReference type="ARBA" id="ARBA00022454"/>
    </source>
</evidence>
<keyword evidence="5 9" id="KW-0995">Kinetochore</keyword>
<evidence type="ECO:0000256" key="8">
    <source>
        <dbReference type="ARBA" id="ARBA00023328"/>
    </source>
</evidence>
<dbReference type="Proteomes" id="UP001479436">
    <property type="component" value="Unassembled WGS sequence"/>
</dbReference>
<evidence type="ECO:0000313" key="13">
    <source>
        <dbReference type="Proteomes" id="UP001479436"/>
    </source>
</evidence>
<comment type="subcellular location">
    <subcellularLocation>
        <location evidence="9">Nucleus</location>
    </subcellularLocation>
    <subcellularLocation>
        <location evidence="9">Chromosome</location>
        <location evidence="9">Centromere</location>
        <location evidence="9">Kinetochore</location>
    </subcellularLocation>
</comment>
<dbReference type="Gene3D" id="3.30.457.50">
    <property type="entry name" value="Chromosome segregation protein Spc25"/>
    <property type="match status" value="1"/>
</dbReference>
<keyword evidence="6 10" id="KW-0175">Coiled coil</keyword>
<keyword evidence="2 9" id="KW-0158">Chromosome</keyword>
<keyword evidence="13" id="KW-1185">Reference proteome</keyword>
<dbReference type="CDD" id="cd23784">
    <property type="entry name" value="RWD_Spc25"/>
    <property type="match status" value="1"/>
</dbReference>
<evidence type="ECO:0000256" key="7">
    <source>
        <dbReference type="ARBA" id="ARBA00023306"/>
    </source>
</evidence>
<comment type="caution">
    <text evidence="12">The sequence shown here is derived from an EMBL/GenBank/DDBJ whole genome shotgun (WGS) entry which is preliminary data.</text>
</comment>
<evidence type="ECO:0000259" key="11">
    <source>
        <dbReference type="Pfam" id="PF08234"/>
    </source>
</evidence>
<dbReference type="PANTHER" id="PTHR14281">
    <property type="entry name" value="KINETOCHORE PROTEIN SPC25-RELATED"/>
    <property type="match status" value="1"/>
</dbReference>
<sequence>MSVNSKGNEDISSISLNSSETLNTSNNILPLNELYDSITGFIQQLDLLAEREIEKISETRKNWEKEVDEVEETNRRLDKELKHLENNDKKSTEKKVKEKRDITQLKSEISKLKKGQDEITSAIEELQLQIELKRDAITRKKEERAESLQALRSQRRKNQLKLNIYEDCTCMRIYGAQEDKITFIFTQIREDKPHREHAFTVDVSQGQYKVTECFPRLRDLDQIVKWVNQSGDFYKFLKKMRKSFSEYHKSRINAYNSHS</sequence>
<keyword evidence="9" id="KW-0539">Nucleus</keyword>
<keyword evidence="3 9" id="KW-0132">Cell division</keyword>
<dbReference type="EMBL" id="JASJQH010007879">
    <property type="protein sequence ID" value="KAK9700728.1"/>
    <property type="molecule type" value="Genomic_DNA"/>
</dbReference>
<keyword evidence="8 9" id="KW-0137">Centromere</keyword>
<comment type="function">
    <text evidence="9">Acts as a component of the essential kinetochore-associated NDC80 complex, which is required for chromosome segregation and spindle checkpoint activity.</text>
</comment>
<proteinExistence type="inferred from homology"/>
<evidence type="ECO:0000256" key="10">
    <source>
        <dbReference type="SAM" id="Coils"/>
    </source>
</evidence>
<protein>
    <recommendedName>
        <fullName evidence="9">Kinetochore protein SPC25</fullName>
    </recommendedName>
</protein>
<evidence type="ECO:0000256" key="5">
    <source>
        <dbReference type="ARBA" id="ARBA00022838"/>
    </source>
</evidence>
<feature type="coiled-coil region" evidence="10">
    <location>
        <begin position="53"/>
        <end position="94"/>
    </location>
</feature>
<keyword evidence="4 9" id="KW-0498">Mitosis</keyword>
<evidence type="ECO:0000313" key="12">
    <source>
        <dbReference type="EMBL" id="KAK9700728.1"/>
    </source>
</evidence>
<keyword evidence="7 9" id="KW-0131">Cell cycle</keyword>
<accession>A0ABR2VTP3</accession>
<evidence type="ECO:0000256" key="3">
    <source>
        <dbReference type="ARBA" id="ARBA00022618"/>
    </source>
</evidence>
<reference evidence="12 13" key="1">
    <citation type="submission" date="2023-04" db="EMBL/GenBank/DDBJ databases">
        <title>Genome of Basidiobolus ranarum AG-B5.</title>
        <authorList>
            <person name="Stajich J.E."/>
            <person name="Carter-House D."/>
            <person name="Gryganskyi A."/>
        </authorList>
    </citation>
    <scope>NUCLEOTIDE SEQUENCE [LARGE SCALE GENOMIC DNA]</scope>
    <source>
        <strain evidence="12 13">AG-B5</strain>
    </source>
</reference>
<evidence type="ECO:0000256" key="4">
    <source>
        <dbReference type="ARBA" id="ARBA00022776"/>
    </source>
</evidence>
<dbReference type="InterPro" id="IPR045143">
    <property type="entry name" value="Spc25"/>
</dbReference>
<evidence type="ECO:0000256" key="1">
    <source>
        <dbReference type="ARBA" id="ARBA00006379"/>
    </source>
</evidence>
<dbReference type="InterPro" id="IPR013255">
    <property type="entry name" value="Spc25_C"/>
</dbReference>
<evidence type="ECO:0000256" key="6">
    <source>
        <dbReference type="ARBA" id="ARBA00023054"/>
    </source>
</evidence>
<gene>
    <name evidence="12" type="primary">SPC25_1</name>
    <name evidence="12" type="ORF">K7432_012059</name>
</gene>
<comment type="subunit">
    <text evidence="9">Component of the NDC80 complex.</text>
</comment>
<dbReference type="Pfam" id="PF08234">
    <property type="entry name" value="Spindle_Spc25"/>
    <property type="match status" value="1"/>
</dbReference>
<dbReference type="PANTHER" id="PTHR14281:SF0">
    <property type="entry name" value="KINETOCHORE PROTEIN SPC25"/>
    <property type="match status" value="1"/>
</dbReference>
<feature type="domain" description="Chromosome segregation protein Spc25 C-terminal" evidence="11">
    <location>
        <begin position="176"/>
        <end position="244"/>
    </location>
</feature>